<dbReference type="Pfam" id="PF12536">
    <property type="entry name" value="DUF3734"/>
    <property type="match status" value="1"/>
</dbReference>
<accession>A0A285QBQ8</accession>
<dbReference type="PANTHER" id="PTHR14226:SF57">
    <property type="entry name" value="BLR7027 PROTEIN"/>
    <property type="match status" value="1"/>
</dbReference>
<reference evidence="6 7" key="1">
    <citation type="submission" date="2017-07" db="EMBL/GenBank/DDBJ databases">
        <authorList>
            <person name="Sun Z.S."/>
            <person name="Albrecht U."/>
            <person name="Echele G."/>
            <person name="Lee C.C."/>
        </authorList>
    </citation>
    <scope>NUCLEOTIDE SEQUENCE [LARGE SCALE GENOMIC DNA]</scope>
    <source>
        <strain evidence="6 7">CGMCC 1.12672</strain>
    </source>
</reference>
<dbReference type="RefSeq" id="WP_179640825.1">
    <property type="nucleotide sequence ID" value="NZ_OBMI01000001.1"/>
</dbReference>
<feature type="domain" description="PNPLA" evidence="5">
    <location>
        <begin position="15"/>
        <end position="216"/>
    </location>
</feature>
<protein>
    <submittedName>
        <fullName evidence="6">NTE family protein</fullName>
    </submittedName>
</protein>
<evidence type="ECO:0000256" key="2">
    <source>
        <dbReference type="ARBA" id="ARBA00022963"/>
    </source>
</evidence>
<keyword evidence="2 4" id="KW-0442">Lipid degradation</keyword>
<keyword evidence="7" id="KW-1185">Reference proteome</keyword>
<evidence type="ECO:0000259" key="5">
    <source>
        <dbReference type="PROSITE" id="PS51635"/>
    </source>
</evidence>
<keyword evidence="1 4" id="KW-0378">Hydrolase</keyword>
<keyword evidence="3 4" id="KW-0443">Lipid metabolism</keyword>
<comment type="caution">
    <text evidence="4">Lacks conserved residue(s) required for the propagation of feature annotation.</text>
</comment>
<evidence type="ECO:0000313" key="6">
    <source>
        <dbReference type="EMBL" id="SOB79370.1"/>
    </source>
</evidence>
<dbReference type="InterPro" id="IPR021095">
    <property type="entry name" value="DUF3734"/>
</dbReference>
<dbReference type="InterPro" id="IPR002641">
    <property type="entry name" value="PNPLA_dom"/>
</dbReference>
<evidence type="ECO:0000256" key="1">
    <source>
        <dbReference type="ARBA" id="ARBA00022801"/>
    </source>
</evidence>
<sequence>MATSDEQAPSARIALVLSGGNALGAYQAGAYQALDEAGWLPDWVVGASAGAINGAILCGNPPERRLAALEGLWRPAYDASESHPAADQSRRTGAAALTLAAGQPGLFTPRSMWGPWWNPFGNPEPSSLYDTTPMLATLAALVDVDTLNDGHPRCSITAVDVATGEDVVFDSARRRLEHAHVRASAALLPAFPPVEVDGRLLGDAGISANLPLDVVLAEPGDAPLLCVAIDLLPLRAPPPATLGETVSRMQDLMFATQSRRALAAWQALYAAQGPDAPAVTVLHIAYRAQEREVSGKAFDFSGASAAHRWQSGREDVARAVAQVRGGGLVGQPGLTVLEEDDGGRWRPVTWPMRPIDV</sequence>
<dbReference type="InterPro" id="IPR016035">
    <property type="entry name" value="Acyl_Trfase/lysoPLipase"/>
</dbReference>
<dbReference type="PROSITE" id="PS51635">
    <property type="entry name" value="PNPLA"/>
    <property type="match status" value="1"/>
</dbReference>
<dbReference type="GO" id="GO:0016042">
    <property type="term" value="P:lipid catabolic process"/>
    <property type="evidence" value="ECO:0007669"/>
    <property type="project" value="UniProtKB-UniRule"/>
</dbReference>
<proteinExistence type="predicted"/>
<feature type="active site" description="Nucleophile" evidence="4">
    <location>
        <position position="48"/>
    </location>
</feature>
<dbReference type="Gene3D" id="3.40.1090.10">
    <property type="entry name" value="Cytosolic phospholipase A2 catalytic domain"/>
    <property type="match status" value="2"/>
</dbReference>
<dbReference type="Pfam" id="PF01734">
    <property type="entry name" value="Patatin"/>
    <property type="match status" value="1"/>
</dbReference>
<dbReference type="PANTHER" id="PTHR14226">
    <property type="entry name" value="NEUROPATHY TARGET ESTERASE/SWISS CHEESE D.MELANOGASTER"/>
    <property type="match status" value="1"/>
</dbReference>
<dbReference type="InterPro" id="IPR050301">
    <property type="entry name" value="NTE"/>
</dbReference>
<dbReference type="GO" id="GO:0016787">
    <property type="term" value="F:hydrolase activity"/>
    <property type="evidence" value="ECO:0007669"/>
    <property type="project" value="UniProtKB-UniRule"/>
</dbReference>
<evidence type="ECO:0000256" key="3">
    <source>
        <dbReference type="ARBA" id="ARBA00023098"/>
    </source>
</evidence>
<evidence type="ECO:0000256" key="4">
    <source>
        <dbReference type="PROSITE-ProRule" id="PRU01161"/>
    </source>
</evidence>
<feature type="short sequence motif" description="GXSXG" evidence="4">
    <location>
        <begin position="46"/>
        <end position="50"/>
    </location>
</feature>
<organism evidence="6 7">
    <name type="scientific">Sphingomonas guangdongensis</name>
    <dbReference type="NCBI Taxonomy" id="1141890"/>
    <lineage>
        <taxon>Bacteria</taxon>
        <taxon>Pseudomonadati</taxon>
        <taxon>Pseudomonadota</taxon>
        <taxon>Alphaproteobacteria</taxon>
        <taxon>Sphingomonadales</taxon>
        <taxon>Sphingomonadaceae</taxon>
        <taxon>Sphingomonas</taxon>
    </lineage>
</organism>
<feature type="active site" description="Proton acceptor" evidence="4">
    <location>
        <position position="203"/>
    </location>
</feature>
<evidence type="ECO:0000313" key="7">
    <source>
        <dbReference type="Proteomes" id="UP000219494"/>
    </source>
</evidence>
<dbReference type="Proteomes" id="UP000219494">
    <property type="component" value="Unassembled WGS sequence"/>
</dbReference>
<dbReference type="EMBL" id="OBMI01000001">
    <property type="protein sequence ID" value="SOB79370.1"/>
    <property type="molecule type" value="Genomic_DNA"/>
</dbReference>
<name>A0A285QBQ8_9SPHN</name>
<dbReference type="SUPFAM" id="SSF52151">
    <property type="entry name" value="FabD/lysophospholipase-like"/>
    <property type="match status" value="1"/>
</dbReference>
<dbReference type="AlphaFoldDB" id="A0A285QBQ8"/>
<gene>
    <name evidence="6" type="ORF">SAMN06297144_0512</name>
</gene>